<keyword evidence="10 13" id="KW-0472">Membrane</keyword>
<keyword evidence="6" id="KW-0106">Calcium</keyword>
<feature type="transmembrane region" description="Helical" evidence="13">
    <location>
        <begin position="300"/>
        <end position="320"/>
    </location>
</feature>
<accession>X6MV92</accession>
<evidence type="ECO:0000256" key="5">
    <source>
        <dbReference type="ARBA" id="ARBA00022692"/>
    </source>
</evidence>
<dbReference type="GO" id="GO:0008331">
    <property type="term" value="F:high voltage-gated calcium channel activity"/>
    <property type="evidence" value="ECO:0007669"/>
    <property type="project" value="TreeGrafter"/>
</dbReference>
<keyword evidence="3" id="KW-0109">Calcium transport</keyword>
<keyword evidence="4" id="KW-0107">Calcium channel</keyword>
<feature type="transmembrane region" description="Helical" evidence="13">
    <location>
        <begin position="235"/>
        <end position="257"/>
    </location>
</feature>
<dbReference type="Gene3D" id="1.10.287.70">
    <property type="match status" value="1"/>
</dbReference>
<evidence type="ECO:0000256" key="6">
    <source>
        <dbReference type="ARBA" id="ARBA00022837"/>
    </source>
</evidence>
<proteinExistence type="predicted"/>
<reference evidence="15 16" key="1">
    <citation type="journal article" date="2013" name="Curr. Biol.">
        <title>The Genome of the Foraminiferan Reticulomyxa filosa.</title>
        <authorList>
            <person name="Glockner G."/>
            <person name="Hulsmann N."/>
            <person name="Schleicher M."/>
            <person name="Noegel A.A."/>
            <person name="Eichinger L."/>
            <person name="Gallinger C."/>
            <person name="Pawlowski J."/>
            <person name="Sierra R."/>
            <person name="Euteneuer U."/>
            <person name="Pillet L."/>
            <person name="Moustafa A."/>
            <person name="Platzer M."/>
            <person name="Groth M."/>
            <person name="Szafranski K."/>
            <person name="Schliwa M."/>
        </authorList>
    </citation>
    <scope>NUCLEOTIDE SEQUENCE [LARGE SCALE GENOMIC DNA]</scope>
</reference>
<keyword evidence="8 13" id="KW-1133">Transmembrane helix</keyword>
<dbReference type="InterPro" id="IPR027359">
    <property type="entry name" value="Volt_channel_dom_sf"/>
</dbReference>
<evidence type="ECO:0000313" key="15">
    <source>
        <dbReference type="EMBL" id="ETO17774.1"/>
    </source>
</evidence>
<organism evidence="15 16">
    <name type="scientific">Reticulomyxa filosa</name>
    <dbReference type="NCBI Taxonomy" id="46433"/>
    <lineage>
        <taxon>Eukaryota</taxon>
        <taxon>Sar</taxon>
        <taxon>Rhizaria</taxon>
        <taxon>Retaria</taxon>
        <taxon>Foraminifera</taxon>
        <taxon>Monothalamids</taxon>
        <taxon>Reticulomyxidae</taxon>
        <taxon>Reticulomyxa</taxon>
    </lineage>
</organism>
<evidence type="ECO:0000256" key="8">
    <source>
        <dbReference type="ARBA" id="ARBA00022989"/>
    </source>
</evidence>
<keyword evidence="11" id="KW-0325">Glycoprotein</keyword>
<dbReference type="OrthoDB" id="431720at2759"/>
<evidence type="ECO:0000256" key="12">
    <source>
        <dbReference type="ARBA" id="ARBA00023303"/>
    </source>
</evidence>
<dbReference type="Pfam" id="PF00520">
    <property type="entry name" value="Ion_trans"/>
    <property type="match status" value="1"/>
</dbReference>
<evidence type="ECO:0000256" key="2">
    <source>
        <dbReference type="ARBA" id="ARBA00022448"/>
    </source>
</evidence>
<protein>
    <submittedName>
        <fullName evidence="15">EGg Laying defective family member (Egl-19)</fullName>
    </submittedName>
</protein>
<dbReference type="GO" id="GO:0005891">
    <property type="term" value="C:voltage-gated calcium channel complex"/>
    <property type="evidence" value="ECO:0007669"/>
    <property type="project" value="TreeGrafter"/>
</dbReference>
<gene>
    <name evidence="15" type="ORF">RFI_19541</name>
</gene>
<evidence type="ECO:0000256" key="1">
    <source>
        <dbReference type="ARBA" id="ARBA00004141"/>
    </source>
</evidence>
<feature type="transmembrane region" description="Helical" evidence="13">
    <location>
        <begin position="269"/>
        <end position="288"/>
    </location>
</feature>
<evidence type="ECO:0000256" key="10">
    <source>
        <dbReference type="ARBA" id="ARBA00023136"/>
    </source>
</evidence>
<evidence type="ECO:0000256" key="4">
    <source>
        <dbReference type="ARBA" id="ARBA00022673"/>
    </source>
</evidence>
<keyword evidence="5 13" id="KW-0812">Transmembrane</keyword>
<evidence type="ECO:0000259" key="14">
    <source>
        <dbReference type="Pfam" id="PF00520"/>
    </source>
</evidence>
<dbReference type="AlphaFoldDB" id="X6MV92"/>
<dbReference type="PANTHER" id="PTHR45628:SF7">
    <property type="entry name" value="VOLTAGE-DEPENDENT CALCIUM CHANNEL TYPE A SUBUNIT ALPHA-1"/>
    <property type="match status" value="1"/>
</dbReference>
<dbReference type="EMBL" id="ASPP01016020">
    <property type="protein sequence ID" value="ETO17774.1"/>
    <property type="molecule type" value="Genomic_DNA"/>
</dbReference>
<dbReference type="Gene3D" id="1.20.120.350">
    <property type="entry name" value="Voltage-gated potassium channels. Chain C"/>
    <property type="match status" value="1"/>
</dbReference>
<comment type="caution">
    <text evidence="15">The sequence shown here is derived from an EMBL/GenBank/DDBJ whole genome shotgun (WGS) entry which is preliminary data.</text>
</comment>
<evidence type="ECO:0000256" key="3">
    <source>
        <dbReference type="ARBA" id="ARBA00022568"/>
    </source>
</evidence>
<dbReference type="GO" id="GO:0098703">
    <property type="term" value="P:calcium ion import across plasma membrane"/>
    <property type="evidence" value="ECO:0007669"/>
    <property type="project" value="TreeGrafter"/>
</dbReference>
<feature type="transmembrane region" description="Helical" evidence="13">
    <location>
        <begin position="396"/>
        <end position="413"/>
    </location>
</feature>
<dbReference type="InterPro" id="IPR050599">
    <property type="entry name" value="VDCC_alpha-1_subunit"/>
</dbReference>
<feature type="domain" description="Ion transport" evidence="14">
    <location>
        <begin position="204"/>
        <end position="399"/>
    </location>
</feature>
<dbReference type="PANTHER" id="PTHR45628">
    <property type="entry name" value="VOLTAGE-DEPENDENT CALCIUM CHANNEL TYPE A SUBUNIT ALPHA-1"/>
    <property type="match status" value="1"/>
</dbReference>
<keyword evidence="7" id="KW-0851">Voltage-gated channel</keyword>
<keyword evidence="9" id="KW-0406">Ion transport</keyword>
<sequence length="414" mass="47051">MFNYFGSEANEENERYVYETEGTLFSNMTANVVTLLPQSPQTLVRRKQLLQKEKEDQSKSYGGDVHEKGMIELQDIPERTHMQEEMPIEDLKRHMSQKTRRHSRTRRVSLENGKANADTLQRHNSLKEMPTNRMEPLQAKVLTVTEALANFQMALSQGGTGEHDSRLVAIAAKLSNDVVTLDKSELEKMSPFRQRCYQLIRSIYFECFVVLLAVVNTITLSISQTHLSKHGYETIVYVDLAFLIVQLVELVFKMFVLGFKGFWTSRYEVIDALVIIVVTSKWIISTSIDGDFSWASRDGLGLAAIVCLRSLHLIGLLRRIPYFENFNRIMSTVSDIFNRMVWFMILVLFLILTLGLVGTSWFGSSMVSVDDKVKLDFSNAVSAVLTVFQLSTGQDWMTIELCACVCVCVCVCLA</sequence>
<name>X6MV92_RETFI</name>
<comment type="subcellular location">
    <subcellularLocation>
        <location evidence="1">Membrane</location>
        <topology evidence="1">Multi-pass membrane protein</topology>
    </subcellularLocation>
</comment>
<evidence type="ECO:0000256" key="7">
    <source>
        <dbReference type="ARBA" id="ARBA00022882"/>
    </source>
</evidence>
<evidence type="ECO:0000256" key="9">
    <source>
        <dbReference type="ARBA" id="ARBA00023065"/>
    </source>
</evidence>
<feature type="transmembrane region" description="Helical" evidence="13">
    <location>
        <begin position="341"/>
        <end position="362"/>
    </location>
</feature>
<dbReference type="Proteomes" id="UP000023152">
    <property type="component" value="Unassembled WGS sequence"/>
</dbReference>
<evidence type="ECO:0000313" key="16">
    <source>
        <dbReference type="Proteomes" id="UP000023152"/>
    </source>
</evidence>
<feature type="transmembrane region" description="Helical" evidence="13">
    <location>
        <begin position="203"/>
        <end position="223"/>
    </location>
</feature>
<keyword evidence="12" id="KW-0407">Ion channel</keyword>
<keyword evidence="16" id="KW-1185">Reference proteome</keyword>
<keyword evidence="2" id="KW-0813">Transport</keyword>
<dbReference type="SUPFAM" id="SSF81324">
    <property type="entry name" value="Voltage-gated potassium channels"/>
    <property type="match status" value="1"/>
</dbReference>
<dbReference type="InterPro" id="IPR005821">
    <property type="entry name" value="Ion_trans_dom"/>
</dbReference>
<evidence type="ECO:0000256" key="13">
    <source>
        <dbReference type="SAM" id="Phobius"/>
    </source>
</evidence>
<evidence type="ECO:0000256" key="11">
    <source>
        <dbReference type="ARBA" id="ARBA00023180"/>
    </source>
</evidence>